<organism evidence="3 4">
    <name type="scientific">Psylliodes chrysocephalus</name>
    <dbReference type="NCBI Taxonomy" id="3402493"/>
    <lineage>
        <taxon>Eukaryota</taxon>
        <taxon>Metazoa</taxon>
        <taxon>Ecdysozoa</taxon>
        <taxon>Arthropoda</taxon>
        <taxon>Hexapoda</taxon>
        <taxon>Insecta</taxon>
        <taxon>Pterygota</taxon>
        <taxon>Neoptera</taxon>
        <taxon>Endopterygota</taxon>
        <taxon>Coleoptera</taxon>
        <taxon>Polyphaga</taxon>
        <taxon>Cucujiformia</taxon>
        <taxon>Chrysomeloidea</taxon>
        <taxon>Chrysomelidae</taxon>
        <taxon>Galerucinae</taxon>
        <taxon>Alticini</taxon>
        <taxon>Psylliodes</taxon>
    </lineage>
</organism>
<accession>A0A9P0CQB2</accession>
<keyword evidence="1" id="KW-0732">Signal</keyword>
<dbReference type="Proteomes" id="UP001153636">
    <property type="component" value="Chromosome 17"/>
</dbReference>
<proteinExistence type="predicted"/>
<evidence type="ECO:0000313" key="3">
    <source>
        <dbReference type="EMBL" id="CAH1104648.1"/>
    </source>
</evidence>
<dbReference type="PROSITE" id="PS50940">
    <property type="entry name" value="CHIT_BIND_II"/>
    <property type="match status" value="1"/>
</dbReference>
<dbReference type="InterPro" id="IPR036508">
    <property type="entry name" value="Chitin-bd_dom_sf"/>
</dbReference>
<evidence type="ECO:0000259" key="2">
    <source>
        <dbReference type="PROSITE" id="PS50940"/>
    </source>
</evidence>
<gene>
    <name evidence="3" type="ORF">PSYICH_LOCUS5369</name>
</gene>
<keyword evidence="4" id="KW-1185">Reference proteome</keyword>
<name>A0A9P0CQB2_9CUCU</name>
<dbReference type="GO" id="GO:0005576">
    <property type="term" value="C:extracellular region"/>
    <property type="evidence" value="ECO:0007669"/>
    <property type="project" value="InterPro"/>
</dbReference>
<evidence type="ECO:0000256" key="1">
    <source>
        <dbReference type="SAM" id="SignalP"/>
    </source>
</evidence>
<dbReference type="EMBL" id="OV651829">
    <property type="protein sequence ID" value="CAH1104648.1"/>
    <property type="molecule type" value="Genomic_DNA"/>
</dbReference>
<evidence type="ECO:0000313" key="4">
    <source>
        <dbReference type="Proteomes" id="UP001153636"/>
    </source>
</evidence>
<feature type="signal peptide" evidence="1">
    <location>
        <begin position="1"/>
        <end position="16"/>
    </location>
</feature>
<dbReference type="Gene3D" id="2.170.140.10">
    <property type="entry name" value="Chitin binding domain"/>
    <property type="match status" value="1"/>
</dbReference>
<sequence>MIKIIVLLSALACVYCEVTCPPVDPTLPIYLPDESYCGTFYECADGRAWKFECAPGTYFDTEKNVCNYDVDCGNRRMSTFVPTSPQPPTTPE</sequence>
<dbReference type="Pfam" id="PF01607">
    <property type="entry name" value="CBM_14"/>
    <property type="match status" value="1"/>
</dbReference>
<feature type="domain" description="Chitin-binding type-2" evidence="2">
    <location>
        <begin position="17"/>
        <end position="74"/>
    </location>
</feature>
<protein>
    <recommendedName>
        <fullName evidence="2">Chitin-binding type-2 domain-containing protein</fullName>
    </recommendedName>
</protein>
<dbReference type="SMART" id="SM00494">
    <property type="entry name" value="ChtBD2"/>
    <property type="match status" value="1"/>
</dbReference>
<dbReference type="SUPFAM" id="SSF57625">
    <property type="entry name" value="Invertebrate chitin-binding proteins"/>
    <property type="match status" value="1"/>
</dbReference>
<dbReference type="GO" id="GO:0008061">
    <property type="term" value="F:chitin binding"/>
    <property type="evidence" value="ECO:0007669"/>
    <property type="project" value="InterPro"/>
</dbReference>
<reference evidence="3" key="1">
    <citation type="submission" date="2022-01" db="EMBL/GenBank/DDBJ databases">
        <authorList>
            <person name="King R."/>
        </authorList>
    </citation>
    <scope>NUCLEOTIDE SEQUENCE</scope>
</reference>
<feature type="chain" id="PRO_5040134334" description="Chitin-binding type-2 domain-containing protein" evidence="1">
    <location>
        <begin position="17"/>
        <end position="92"/>
    </location>
</feature>
<dbReference type="AlphaFoldDB" id="A0A9P0CQB2"/>
<dbReference type="InterPro" id="IPR002557">
    <property type="entry name" value="Chitin-bd_dom"/>
</dbReference>
<dbReference type="OrthoDB" id="6020543at2759"/>